<dbReference type="Gene3D" id="3.40.50.300">
    <property type="entry name" value="P-loop containing nucleotide triphosphate hydrolases"/>
    <property type="match status" value="2"/>
</dbReference>
<comment type="caution">
    <text evidence="8">The sequence shown here is derived from an EMBL/GenBank/DDBJ whole genome shotgun (WGS) entry which is preliminary data.</text>
</comment>
<dbReference type="PANTHER" id="PTHR36766">
    <property type="entry name" value="PLANT BROAD-SPECTRUM MILDEW RESISTANCE PROTEIN RPW8"/>
    <property type="match status" value="1"/>
</dbReference>
<dbReference type="SUPFAM" id="SSF52540">
    <property type="entry name" value="P-loop containing nucleoside triphosphate hydrolases"/>
    <property type="match status" value="2"/>
</dbReference>
<dbReference type="GO" id="GO:0006952">
    <property type="term" value="P:defense response"/>
    <property type="evidence" value="ECO:0007669"/>
    <property type="project" value="UniProtKB-KW"/>
</dbReference>
<gene>
    <name evidence="8" type="ORF">Tsubulata_017839</name>
</gene>
<dbReference type="Pfam" id="PF05659">
    <property type="entry name" value="RPW8"/>
    <property type="match status" value="2"/>
</dbReference>
<dbReference type="Pfam" id="PF23247">
    <property type="entry name" value="LRR_RPS2"/>
    <property type="match status" value="1"/>
</dbReference>
<dbReference type="Pfam" id="PF00931">
    <property type="entry name" value="NB-ARC"/>
    <property type="match status" value="2"/>
</dbReference>
<sequence>MEVQNNNSMFKPSLKRLETMLTDMHPQIQRIERFNNAFDRPREIEGLKELLQEGEELILKCSRIKRYNCFKKSSYNKRILKLEEEIRNYISVTLQVQQLADHKEILYEFKTKSLNCGQLSNQSSFFSTDSTGSSVVSNKSELVDVCAPPKLNVNPIGLKIPLSDLKLKLLKDDRVSLIVLSAPGGCGKTTLAKALCQDKEVQDKFQGNIFFVNVSKAFNPLVIVEKLFQHNNCEFPAVQSEEEAINQLERLFRQIEPNPLLLILDDVWAGSESFLDKLKFDIENYKILVTSRFQFPRFGSTYKLQTLNFTDAMTLFQQSAFLPDENSYKPGPEIVEKIVERCKGYPLAITVTGRSLCGQPAVEWRKRSKELSKPAAILSDSELLNCLQSSLDALNNDTMKECFMDLGSFPEDQKIPAATLIDIWVELHNLDEDDASINLYELSCRNLLELFTIRKNVSEDDGCYNEHFVRQHDLLRELAILQTNTGRIEHRTRLFVEIYGNKFPEWWIKPEHLRAPDLETLMLNFQTKNFTLPEFMERMDKLKALIVNNFGSLPAELSNFALLGSLSNLKRIRLEKVSVPHFFLTSIKLEKLEKMSLVMCNVGRAFTNSAVKISDAFPNLVEINIDYCNDLVKLPAGFCDLILLKRLSITNCHKLYTLPEEVGKLINLEVLTLNSCIELLELPRTVTRLHKLKVLDLSYCLSITELPENIGELYSLRKLGMIECSSCDLPSSVKKLVHLEEVIGDEEVANAWKRFKPHLPYLRIKVHKENNLNWLRSIPPNGLANQKHNTMFMPSLKRLENMLTDMHPHIQRIEAFNIAFDRPREIDGLKELLQQGQYLVDKCSRINILSYYKRPIYNKKILKLEESIRKFITTTMQVQQAADNKEILFEVKGNSLKLTQLSNQFSNSSMDSTDVSVISSSKSELLGVCTPSKPAVNPVGLEIPLRDLKIKLLNDSQVSWIVISAPGGCGKTTLAKTLCQDPEVKGKFNGNIFFVNVSKAPNLLVIVEKLFQHMNYKLPIFQSEEEAVDQLEHLLRQLEPNPILLVLDDVWPGSESEYLLGRLKFDIKDYRIVVTSRSELRRFGTAYKLQTLNFKDAMTLFNQSAFLPDGGNSYIPDPEIVKKIVQSCKGFPLAISVTGKSLRGKPAVEWRKRLKQWSKTAALLSEFELLKCLQSSVDALEDQVVKECYLDLGSFPEDQKIPAATLIDMWVELYDLDEDDAFFVTQHDLLRELAILQSNSGSIQDKKRAFVDITRNKFPKGWTESEKLLISARLLSICTDETFASKWYSMQAPDLEVLILNFQTNKYALPEFMETMDKLKVLVLNNHGFLPAELSNSPVLGSLSNLKRIRLEKVFIPSILTSLKLDKLEKMTLVMCFIGQAFSNSANNISHAFPNLSEINMDYCNDLVELPAGLCHLVSLKKLRITNCHKLCTLPEEIGNLRNLELLELPPAVVRLQKLKILDLSDCLSLTKLPEQIGELHSLRKLYMIGCESIDFRLPSSVVKLTHLEEVIGDEETVNSWNHLKHRFPCLNVKIHRQEINLNWLQ</sequence>
<dbReference type="GO" id="GO:0043531">
    <property type="term" value="F:ADP binding"/>
    <property type="evidence" value="ECO:0007669"/>
    <property type="project" value="InterPro"/>
</dbReference>
<evidence type="ECO:0000256" key="1">
    <source>
        <dbReference type="ARBA" id="ARBA00008894"/>
    </source>
</evidence>
<dbReference type="EMBL" id="JAKUCV010006190">
    <property type="protein sequence ID" value="KAJ4828381.1"/>
    <property type="molecule type" value="Genomic_DNA"/>
</dbReference>
<feature type="domain" description="RPW8" evidence="7">
    <location>
        <begin position="759"/>
        <end position="910"/>
    </location>
</feature>
<dbReference type="InterPro" id="IPR002182">
    <property type="entry name" value="NB-ARC"/>
</dbReference>
<organism evidence="8 9">
    <name type="scientific">Turnera subulata</name>
    <dbReference type="NCBI Taxonomy" id="218843"/>
    <lineage>
        <taxon>Eukaryota</taxon>
        <taxon>Viridiplantae</taxon>
        <taxon>Streptophyta</taxon>
        <taxon>Embryophyta</taxon>
        <taxon>Tracheophyta</taxon>
        <taxon>Spermatophyta</taxon>
        <taxon>Magnoliopsida</taxon>
        <taxon>eudicotyledons</taxon>
        <taxon>Gunneridae</taxon>
        <taxon>Pentapetalae</taxon>
        <taxon>rosids</taxon>
        <taxon>fabids</taxon>
        <taxon>Malpighiales</taxon>
        <taxon>Passifloraceae</taxon>
        <taxon>Turnera</taxon>
    </lineage>
</organism>
<dbReference type="Gene3D" id="1.10.8.430">
    <property type="entry name" value="Helical domain of apoptotic protease-activating factors"/>
    <property type="match status" value="2"/>
</dbReference>
<dbReference type="PANTHER" id="PTHR36766:SF68">
    <property type="entry name" value="RPW8 DOMAIN-CONTAINING PROTEIN"/>
    <property type="match status" value="1"/>
</dbReference>
<keyword evidence="9" id="KW-1185">Reference proteome</keyword>
<dbReference type="InterPro" id="IPR027417">
    <property type="entry name" value="P-loop_NTPase"/>
</dbReference>
<dbReference type="InterPro" id="IPR036388">
    <property type="entry name" value="WH-like_DNA-bd_sf"/>
</dbReference>
<keyword evidence="2" id="KW-0433">Leucine-rich repeat</keyword>
<dbReference type="InterPro" id="IPR003593">
    <property type="entry name" value="AAA+_ATPase"/>
</dbReference>
<reference evidence="8" key="1">
    <citation type="submission" date="2022-02" db="EMBL/GenBank/DDBJ databases">
        <authorList>
            <person name="Henning P.M."/>
            <person name="McCubbin A.G."/>
            <person name="Shore J.S."/>
        </authorList>
    </citation>
    <scope>NUCLEOTIDE SEQUENCE</scope>
    <source>
        <strain evidence="8">F60SS</strain>
        <tissue evidence="8">Leaves</tissue>
    </source>
</reference>
<dbReference type="InterPro" id="IPR042197">
    <property type="entry name" value="Apaf_helical"/>
</dbReference>
<dbReference type="GO" id="GO:0005524">
    <property type="term" value="F:ATP binding"/>
    <property type="evidence" value="ECO:0007669"/>
    <property type="project" value="UniProtKB-KW"/>
</dbReference>
<accession>A0A9Q0FDK1</accession>
<keyword evidence="6" id="KW-0067">ATP-binding</keyword>
<evidence type="ECO:0000313" key="9">
    <source>
        <dbReference type="Proteomes" id="UP001141552"/>
    </source>
</evidence>
<evidence type="ECO:0000256" key="3">
    <source>
        <dbReference type="ARBA" id="ARBA00022737"/>
    </source>
</evidence>
<dbReference type="PROSITE" id="PS51153">
    <property type="entry name" value="RPW8"/>
    <property type="match status" value="2"/>
</dbReference>
<comment type="similarity">
    <text evidence="1">Belongs to the disease resistance NB-LRR family.</text>
</comment>
<dbReference type="InterPro" id="IPR057135">
    <property type="entry name" value="At4g27190-like_LRR"/>
</dbReference>
<evidence type="ECO:0000259" key="7">
    <source>
        <dbReference type="PROSITE" id="PS51153"/>
    </source>
</evidence>
<dbReference type="Pfam" id="PF23598">
    <property type="entry name" value="LRR_14"/>
    <property type="match status" value="1"/>
</dbReference>
<protein>
    <recommendedName>
        <fullName evidence="7">RPW8 domain-containing protein</fullName>
    </recommendedName>
</protein>
<dbReference type="SUPFAM" id="SSF52047">
    <property type="entry name" value="RNI-like"/>
    <property type="match status" value="2"/>
</dbReference>
<dbReference type="Gene3D" id="1.10.10.10">
    <property type="entry name" value="Winged helix-like DNA-binding domain superfamily/Winged helix DNA-binding domain"/>
    <property type="match status" value="1"/>
</dbReference>
<dbReference type="OrthoDB" id="2016095at2759"/>
<dbReference type="FunFam" id="3.80.10.10:FF:001428">
    <property type="entry name" value="Probable disease resistance protein At5g04720"/>
    <property type="match status" value="2"/>
</dbReference>
<evidence type="ECO:0000256" key="6">
    <source>
        <dbReference type="ARBA" id="ARBA00022840"/>
    </source>
</evidence>
<keyword evidence="3" id="KW-0677">Repeat</keyword>
<dbReference type="InterPro" id="IPR008808">
    <property type="entry name" value="Powdery_mildew-R_dom"/>
</dbReference>
<dbReference type="Gene3D" id="3.80.10.10">
    <property type="entry name" value="Ribonuclease Inhibitor"/>
    <property type="match status" value="3"/>
</dbReference>
<evidence type="ECO:0000256" key="5">
    <source>
        <dbReference type="ARBA" id="ARBA00022821"/>
    </source>
</evidence>
<reference evidence="8" key="2">
    <citation type="journal article" date="2023" name="Plants (Basel)">
        <title>Annotation of the Turnera subulata (Passifloraceae) Draft Genome Reveals the S-Locus Evolved after the Divergence of Turneroideae from Passifloroideae in a Stepwise Manner.</title>
        <authorList>
            <person name="Henning P.M."/>
            <person name="Roalson E.H."/>
            <person name="Mir W."/>
            <person name="McCubbin A.G."/>
            <person name="Shore J.S."/>
        </authorList>
    </citation>
    <scope>NUCLEOTIDE SEQUENCE</scope>
    <source>
        <strain evidence="8">F60SS</strain>
    </source>
</reference>
<dbReference type="PRINTS" id="PR00364">
    <property type="entry name" value="DISEASERSIST"/>
</dbReference>
<proteinExistence type="inferred from homology"/>
<evidence type="ECO:0000256" key="4">
    <source>
        <dbReference type="ARBA" id="ARBA00022741"/>
    </source>
</evidence>
<feature type="domain" description="RPW8" evidence="7">
    <location>
        <begin position="1"/>
        <end position="128"/>
    </location>
</feature>
<name>A0A9Q0FDK1_9ROSI</name>
<keyword evidence="4" id="KW-0547">Nucleotide-binding</keyword>
<dbReference type="InterPro" id="IPR032675">
    <property type="entry name" value="LRR_dom_sf"/>
</dbReference>
<dbReference type="SMART" id="SM00382">
    <property type="entry name" value="AAA"/>
    <property type="match status" value="2"/>
</dbReference>
<evidence type="ECO:0000313" key="8">
    <source>
        <dbReference type="EMBL" id="KAJ4828381.1"/>
    </source>
</evidence>
<evidence type="ECO:0000256" key="2">
    <source>
        <dbReference type="ARBA" id="ARBA00022614"/>
    </source>
</evidence>
<dbReference type="Proteomes" id="UP001141552">
    <property type="component" value="Unassembled WGS sequence"/>
</dbReference>
<keyword evidence="5" id="KW-0611">Plant defense</keyword>
<dbReference type="InterPro" id="IPR055414">
    <property type="entry name" value="LRR_R13L4/SHOC2-like"/>
</dbReference>